<dbReference type="EMBL" id="VYUY01000006">
    <property type="protein sequence ID" value="KAA9134839.1"/>
    <property type="molecule type" value="Genomic_DNA"/>
</dbReference>
<dbReference type="Proteomes" id="UP000326838">
    <property type="component" value="Unassembled WGS sequence"/>
</dbReference>
<protein>
    <submittedName>
        <fullName evidence="1">Uncharacterized protein</fullName>
    </submittedName>
</protein>
<organism evidence="1 2">
    <name type="scientific">Microbacterium caowuchunii</name>
    <dbReference type="NCBI Taxonomy" id="2614638"/>
    <lineage>
        <taxon>Bacteria</taxon>
        <taxon>Bacillati</taxon>
        <taxon>Actinomycetota</taxon>
        <taxon>Actinomycetes</taxon>
        <taxon>Micrococcales</taxon>
        <taxon>Microbacteriaceae</taxon>
        <taxon>Microbacterium</taxon>
    </lineage>
</organism>
<name>A0A5N0TN56_9MICO</name>
<gene>
    <name evidence="1" type="ORF">F6B40_03840</name>
</gene>
<dbReference type="RefSeq" id="WP_150892195.1">
    <property type="nucleotide sequence ID" value="NZ_VYUY01000006.1"/>
</dbReference>
<proteinExistence type="predicted"/>
<reference evidence="2" key="1">
    <citation type="submission" date="2019-09" db="EMBL/GenBank/DDBJ databases">
        <title>Mumia zhuanghuii sp. nov. isolated from the intestinal contents of plateau pika (Ochotona curzoniae) in the Qinghai-Tibet plateau of China.</title>
        <authorList>
            <person name="Tian Z."/>
        </authorList>
    </citation>
    <scope>NUCLEOTIDE SEQUENCE [LARGE SCALE GENOMIC DNA]</scope>
    <source>
        <strain evidence="2">L-033</strain>
    </source>
</reference>
<comment type="caution">
    <text evidence="1">The sequence shown here is derived from an EMBL/GenBank/DDBJ whole genome shotgun (WGS) entry which is preliminary data.</text>
</comment>
<dbReference type="AlphaFoldDB" id="A0A5N0TN56"/>
<accession>A0A5N0TN56</accession>
<evidence type="ECO:0000313" key="1">
    <source>
        <dbReference type="EMBL" id="KAA9134839.1"/>
    </source>
</evidence>
<evidence type="ECO:0000313" key="2">
    <source>
        <dbReference type="Proteomes" id="UP000326838"/>
    </source>
</evidence>
<keyword evidence="2" id="KW-1185">Reference proteome</keyword>
<sequence length="73" mass="8838">MTAMETIQRLREDVEFARAATNRQRLAAKNARQLLRRLEQCHRQGDREGAVWFIENWREVLERWEREAKEGAR</sequence>